<organism evidence="1 2">
    <name type="scientific">Geoalkalibacter subterraneus</name>
    <dbReference type="NCBI Taxonomy" id="483547"/>
    <lineage>
        <taxon>Bacteria</taxon>
        <taxon>Pseudomonadati</taxon>
        <taxon>Thermodesulfobacteriota</taxon>
        <taxon>Desulfuromonadia</taxon>
        <taxon>Desulfuromonadales</taxon>
        <taxon>Geoalkalibacteraceae</taxon>
        <taxon>Geoalkalibacter</taxon>
    </lineage>
</organism>
<dbReference type="KEGG" id="gsb:GSUB_03175"/>
<proteinExistence type="predicted"/>
<dbReference type="Proteomes" id="UP000035036">
    <property type="component" value="Chromosome"/>
</dbReference>
<accession>A0A0B5FNZ2</accession>
<dbReference type="AlphaFoldDB" id="A0A0B5FNZ2"/>
<protein>
    <submittedName>
        <fullName evidence="1">Uncharacterized protein</fullName>
    </submittedName>
</protein>
<evidence type="ECO:0000313" key="2">
    <source>
        <dbReference type="Proteomes" id="UP000035036"/>
    </source>
</evidence>
<dbReference type="EMBL" id="CP010311">
    <property type="protein sequence ID" value="AJF05775.1"/>
    <property type="molecule type" value="Genomic_DNA"/>
</dbReference>
<evidence type="ECO:0000313" key="1">
    <source>
        <dbReference type="EMBL" id="AJF05775.1"/>
    </source>
</evidence>
<reference evidence="1 2" key="1">
    <citation type="journal article" date="2015" name="Genome Announc.">
        <title>Genomes of Geoalkalibacter ferrihydriticus Z-0531T and Geoalkalibacter subterraneus Red1T, Two Haloalkaliphilic Metal-Reducing Deltaproteobacteria.</title>
        <authorList>
            <person name="Badalamenti J.P."/>
            <person name="Krajmalnik-Brown R."/>
            <person name="Torres C.I."/>
            <person name="Bond D.R."/>
        </authorList>
    </citation>
    <scope>NUCLEOTIDE SEQUENCE [LARGE SCALE GENOMIC DNA]</scope>
    <source>
        <strain evidence="1 2">Red1</strain>
    </source>
</reference>
<dbReference type="STRING" id="483547.GSUB_03175"/>
<dbReference type="HOGENOM" id="CLU_2616981_0_0_7"/>
<sequence>MFCRDYVLENERQIIYHQKLLNPVGLRRVRHCLSDRREREDGMTSCFPFAVFEPTMTRPGRFFVSSALELPAPTAEDR</sequence>
<name>A0A0B5FNZ2_9BACT</name>
<gene>
    <name evidence="1" type="ORF">GSUB_03175</name>
</gene>
<keyword evidence="2" id="KW-1185">Reference proteome</keyword>